<dbReference type="Pfam" id="PF04519">
    <property type="entry name" value="Bactofilin"/>
    <property type="match status" value="1"/>
</dbReference>
<dbReference type="InterPro" id="IPR007607">
    <property type="entry name" value="BacA/B"/>
</dbReference>
<organism evidence="3 4">
    <name type="scientific">Halorussus caseinilyticus</name>
    <dbReference type="NCBI Taxonomy" id="3034025"/>
    <lineage>
        <taxon>Archaea</taxon>
        <taxon>Methanobacteriati</taxon>
        <taxon>Methanobacteriota</taxon>
        <taxon>Stenosarchaea group</taxon>
        <taxon>Halobacteria</taxon>
        <taxon>Halobacteriales</taxon>
        <taxon>Haladaptataceae</taxon>
        <taxon>Halorussus</taxon>
    </lineage>
</organism>
<feature type="transmembrane region" description="Helical" evidence="1">
    <location>
        <begin position="174"/>
        <end position="194"/>
    </location>
</feature>
<reference evidence="3 4" key="1">
    <citation type="journal article" date="2019" name="Int. J. Syst. Evol. Microbiol.">
        <title>The Global Catalogue of Microorganisms (GCM) 10K type strain sequencing project: providing services to taxonomists for standard genome sequencing and annotation.</title>
        <authorList>
            <consortium name="The Broad Institute Genomics Platform"/>
            <consortium name="The Broad Institute Genome Sequencing Center for Infectious Disease"/>
            <person name="Wu L."/>
            <person name="Ma J."/>
        </authorList>
    </citation>
    <scope>NUCLEOTIDE SEQUENCE [LARGE SCALE GENOMIC DNA]</scope>
    <source>
        <strain evidence="3 4">DT72</strain>
    </source>
</reference>
<feature type="transmembrane region" description="Helical" evidence="1">
    <location>
        <begin position="132"/>
        <end position="153"/>
    </location>
</feature>
<evidence type="ECO:0000313" key="4">
    <source>
        <dbReference type="Proteomes" id="UP001596407"/>
    </source>
</evidence>
<dbReference type="RefSeq" id="WP_382210258.1">
    <property type="nucleotide sequence ID" value="NZ_JBHSZH010000005.1"/>
</dbReference>
<comment type="caution">
    <text evidence="3">The sequence shown here is derived from an EMBL/GenBank/DDBJ whole genome shotgun (WGS) entry which is preliminary data.</text>
</comment>
<evidence type="ECO:0000259" key="2">
    <source>
        <dbReference type="Pfam" id="PF26514"/>
    </source>
</evidence>
<keyword evidence="1" id="KW-0472">Membrane</keyword>
<dbReference type="Pfam" id="PF26514">
    <property type="entry name" value="DUF8173"/>
    <property type="match status" value="1"/>
</dbReference>
<evidence type="ECO:0000313" key="3">
    <source>
        <dbReference type="EMBL" id="MFC7082119.1"/>
    </source>
</evidence>
<proteinExistence type="predicted"/>
<evidence type="ECO:0000256" key="1">
    <source>
        <dbReference type="SAM" id="Phobius"/>
    </source>
</evidence>
<dbReference type="AlphaFoldDB" id="A0ABD5WSE0"/>
<keyword evidence="1" id="KW-1133">Transmembrane helix</keyword>
<keyword evidence="4" id="KW-1185">Reference proteome</keyword>
<dbReference type="EMBL" id="JBHSZH010000005">
    <property type="protein sequence ID" value="MFC7082119.1"/>
    <property type="molecule type" value="Genomic_DNA"/>
</dbReference>
<protein>
    <submittedName>
        <fullName evidence="3">Polymer-forming cytoskeletal protein</fullName>
    </submittedName>
</protein>
<dbReference type="Gene3D" id="2.160.10.10">
    <property type="entry name" value="Hexapeptide repeat proteins"/>
    <property type="match status" value="1"/>
</dbReference>
<dbReference type="InterPro" id="IPR011004">
    <property type="entry name" value="Trimer_LpxA-like_sf"/>
</dbReference>
<dbReference type="Proteomes" id="UP001596407">
    <property type="component" value="Unassembled WGS sequence"/>
</dbReference>
<feature type="domain" description="DUF8173" evidence="2">
    <location>
        <begin position="135"/>
        <end position="270"/>
    </location>
</feature>
<feature type="transmembrane region" description="Helical" evidence="1">
    <location>
        <begin position="234"/>
        <end position="254"/>
    </location>
</feature>
<feature type="transmembrane region" description="Helical" evidence="1">
    <location>
        <begin position="200"/>
        <end position="222"/>
    </location>
</feature>
<dbReference type="SUPFAM" id="SSF51161">
    <property type="entry name" value="Trimeric LpxA-like enzymes"/>
    <property type="match status" value="1"/>
</dbReference>
<feature type="transmembrane region" description="Helical" evidence="1">
    <location>
        <begin position="260"/>
        <end position="278"/>
    </location>
</feature>
<dbReference type="InterPro" id="IPR058486">
    <property type="entry name" value="DUF8173"/>
</dbReference>
<gene>
    <name evidence="3" type="ORF">ACFQJ6_20540</name>
</gene>
<accession>A0ABD5WSE0</accession>
<keyword evidence="1" id="KW-0812">Transmembrane</keyword>
<name>A0ABD5WSE0_9EURY</name>
<sequence length="294" mass="30522">MNGNLDAFGGNVFVNGRVNGDLNAVAGNVRINGTVTGDASAVGGNVLLAQGARVGGQLETGAGNVVLNGEVGEDVRVGAESVTLGSSAVVGGDFVYDGNLDRAEGSRIDGEVRQDSDLGVNVGFDGPLVPNWVGWVYGFLVNLVLGAVVLLLLPRFSETVAERATGSPLRAGGVGLALFVGIPILAALFFVSLVGIPLGLLVILLYPLALWFGYVYGAFALGRWALGLADSDNRWAALVVGLLAVSVVGFVPILGGLVQFFVLLFGLGAFALGLWGRYQRRRERRSDSDAETTM</sequence>